<name>A0A1Z5IW51_9LACO</name>
<gene>
    <name evidence="1" type="ORF">IWT25_01143</name>
</gene>
<dbReference type="AlphaFoldDB" id="A0A1Z5IW51"/>
<dbReference type="EMBL" id="BCMI01000008">
    <property type="protein sequence ID" value="GAX05818.1"/>
    <property type="molecule type" value="Genomic_DNA"/>
</dbReference>
<protein>
    <submittedName>
        <fullName evidence="1">Uncharacterized protein</fullName>
    </submittedName>
</protein>
<proteinExistence type="predicted"/>
<evidence type="ECO:0000313" key="2">
    <source>
        <dbReference type="Proteomes" id="UP000198414"/>
    </source>
</evidence>
<sequence>MQIMIALSFDSFITYFSHQCKLKHLIAGLADAPNSDSSYLTY</sequence>
<organism evidence="1 2">
    <name type="scientific">Secundilactobacillus pentosiphilus</name>
    <dbReference type="NCBI Taxonomy" id="1714682"/>
    <lineage>
        <taxon>Bacteria</taxon>
        <taxon>Bacillati</taxon>
        <taxon>Bacillota</taxon>
        <taxon>Bacilli</taxon>
        <taxon>Lactobacillales</taxon>
        <taxon>Lactobacillaceae</taxon>
        <taxon>Secundilactobacillus</taxon>
    </lineage>
</organism>
<accession>A0A1Z5IW51</accession>
<reference evidence="1 2" key="1">
    <citation type="submission" date="2015-11" db="EMBL/GenBank/DDBJ databases">
        <title>Draft genome sequences of new species of the genus Lactobacillus isolated from orchardgrass silage.</title>
        <authorList>
            <person name="Tohno M."/>
            <person name="Tanizawa Y."/>
            <person name="Arita M."/>
        </authorList>
    </citation>
    <scope>NUCLEOTIDE SEQUENCE [LARGE SCALE GENOMIC DNA]</scope>
    <source>
        <strain evidence="1 2">IWT25</strain>
    </source>
</reference>
<dbReference type="Proteomes" id="UP000198414">
    <property type="component" value="Unassembled WGS sequence"/>
</dbReference>
<comment type="caution">
    <text evidence="1">The sequence shown here is derived from an EMBL/GenBank/DDBJ whole genome shotgun (WGS) entry which is preliminary data.</text>
</comment>
<evidence type="ECO:0000313" key="1">
    <source>
        <dbReference type="EMBL" id="GAX05818.1"/>
    </source>
</evidence>